<sequence length="279" mass="31288">MVLLTMTPSIVESLKQLVEISTDDGRQDKDSNSNSADNHEPSLEDPSVGKPISHGQLIDAWERLRINNSHAIRLEELLRGATVYVPPPPPKPEPTDEYKALMARLRRDEEERSYERMLKKAPPKESFAQRFPDAPMAHSFAEVNRPSKESDIGDDIEHGDVQKQITLIINFLISVFGCGAALWLAARWWSVPARLFLSLGGSIVVAIAEVAVYSAYTWRMAEGEKNQKKMKEVKQIVQTWVVGEDGHEKKAIDEPLNLPGAGDTETEPMNLRRRIKGPT</sequence>
<proteinExistence type="predicted"/>
<protein>
    <submittedName>
        <fullName evidence="1">Endoplasmic reticulum-based factor for assembly of V-ATPase-domain-containing protein</fullName>
    </submittedName>
</protein>
<evidence type="ECO:0000313" key="2">
    <source>
        <dbReference type="Proteomes" id="UP001497680"/>
    </source>
</evidence>
<dbReference type="EMBL" id="MU394409">
    <property type="protein sequence ID" value="KAI6081051.1"/>
    <property type="molecule type" value="Genomic_DNA"/>
</dbReference>
<evidence type="ECO:0000313" key="1">
    <source>
        <dbReference type="EMBL" id="KAI6081051.1"/>
    </source>
</evidence>
<gene>
    <name evidence="1" type="ORF">F4821DRAFT_38910</name>
</gene>
<name>A0ACC0CL12_9PEZI</name>
<keyword evidence="2" id="KW-1185">Reference proteome</keyword>
<comment type="caution">
    <text evidence="1">The sequence shown here is derived from an EMBL/GenBank/DDBJ whole genome shotgun (WGS) entry which is preliminary data.</text>
</comment>
<organism evidence="1 2">
    <name type="scientific">Hypoxylon rubiginosum</name>
    <dbReference type="NCBI Taxonomy" id="110542"/>
    <lineage>
        <taxon>Eukaryota</taxon>
        <taxon>Fungi</taxon>
        <taxon>Dikarya</taxon>
        <taxon>Ascomycota</taxon>
        <taxon>Pezizomycotina</taxon>
        <taxon>Sordariomycetes</taxon>
        <taxon>Xylariomycetidae</taxon>
        <taxon>Xylariales</taxon>
        <taxon>Hypoxylaceae</taxon>
        <taxon>Hypoxylon</taxon>
    </lineage>
</organism>
<accession>A0ACC0CL12</accession>
<reference evidence="1 2" key="1">
    <citation type="journal article" date="2022" name="New Phytol.">
        <title>Ecological generalism drives hyperdiversity of secondary metabolite gene clusters in xylarialean endophytes.</title>
        <authorList>
            <person name="Franco M.E.E."/>
            <person name="Wisecaver J.H."/>
            <person name="Arnold A.E."/>
            <person name="Ju Y.M."/>
            <person name="Slot J.C."/>
            <person name="Ahrendt S."/>
            <person name="Moore L.P."/>
            <person name="Eastman K.E."/>
            <person name="Scott K."/>
            <person name="Konkel Z."/>
            <person name="Mondo S.J."/>
            <person name="Kuo A."/>
            <person name="Hayes R.D."/>
            <person name="Haridas S."/>
            <person name="Andreopoulos B."/>
            <person name="Riley R."/>
            <person name="LaButti K."/>
            <person name="Pangilinan J."/>
            <person name="Lipzen A."/>
            <person name="Amirebrahimi M."/>
            <person name="Yan J."/>
            <person name="Adam C."/>
            <person name="Keymanesh K."/>
            <person name="Ng V."/>
            <person name="Louie K."/>
            <person name="Northen T."/>
            <person name="Drula E."/>
            <person name="Henrissat B."/>
            <person name="Hsieh H.M."/>
            <person name="Youens-Clark K."/>
            <person name="Lutzoni F."/>
            <person name="Miadlikowska J."/>
            <person name="Eastwood D.C."/>
            <person name="Hamelin R.C."/>
            <person name="Grigoriev I.V."/>
            <person name="U'Ren J.M."/>
        </authorList>
    </citation>
    <scope>NUCLEOTIDE SEQUENCE [LARGE SCALE GENOMIC DNA]</scope>
    <source>
        <strain evidence="1 2">ER1909</strain>
    </source>
</reference>
<dbReference type="Proteomes" id="UP001497680">
    <property type="component" value="Unassembled WGS sequence"/>
</dbReference>